<dbReference type="KEGG" id="mym:A176_007096"/>
<evidence type="ECO:0000313" key="1">
    <source>
        <dbReference type="EMBL" id="AKQ70184.1"/>
    </source>
</evidence>
<organism evidence="1 2">
    <name type="scientific">Pseudomyxococcus hansupus</name>
    <dbReference type="NCBI Taxonomy" id="1297742"/>
    <lineage>
        <taxon>Bacteria</taxon>
        <taxon>Pseudomonadati</taxon>
        <taxon>Myxococcota</taxon>
        <taxon>Myxococcia</taxon>
        <taxon>Myxococcales</taxon>
        <taxon>Cystobacterineae</taxon>
        <taxon>Myxococcaceae</taxon>
        <taxon>Pseudomyxococcus</taxon>
    </lineage>
</organism>
<reference evidence="1 2" key="1">
    <citation type="journal article" date="2016" name="PLoS ONE">
        <title>Complete Genome Sequence and Comparative Genomics of a Novel Myxobacterium Myxococcus hansupus.</title>
        <authorList>
            <person name="Sharma G."/>
            <person name="Narwani T."/>
            <person name="Subramanian S."/>
        </authorList>
    </citation>
    <scope>NUCLEOTIDE SEQUENCE [LARGE SCALE GENOMIC DNA]</scope>
    <source>
        <strain evidence="2">mixupus</strain>
    </source>
</reference>
<protein>
    <submittedName>
        <fullName evidence="1">Uncharacterized protein</fullName>
    </submittedName>
</protein>
<accession>A0A0H4X4N5</accession>
<dbReference type="EMBL" id="CP012109">
    <property type="protein sequence ID" value="AKQ70184.1"/>
    <property type="molecule type" value="Genomic_DNA"/>
</dbReference>
<proteinExistence type="predicted"/>
<dbReference type="PATRIC" id="fig|1297742.4.peg.7208"/>
<dbReference type="STRING" id="1297742.A176_007096"/>
<evidence type="ECO:0000313" key="2">
    <source>
        <dbReference type="Proteomes" id="UP000009026"/>
    </source>
</evidence>
<gene>
    <name evidence="1" type="ORF">A176_007096</name>
</gene>
<name>A0A0H4X4N5_9BACT</name>
<dbReference type="AlphaFoldDB" id="A0A0H4X4N5"/>
<sequence>MGGGLKRFMPVRAHWAEPKPEGRLSTEGVPCLSLVLEGVQGEAEVTE</sequence>
<keyword evidence="2" id="KW-1185">Reference proteome</keyword>
<dbReference type="Proteomes" id="UP000009026">
    <property type="component" value="Chromosome"/>
</dbReference>